<organism evidence="4 5">
    <name type="scientific">Triparma strigata</name>
    <dbReference type="NCBI Taxonomy" id="1606541"/>
    <lineage>
        <taxon>Eukaryota</taxon>
        <taxon>Sar</taxon>
        <taxon>Stramenopiles</taxon>
        <taxon>Ochrophyta</taxon>
        <taxon>Bolidophyceae</taxon>
        <taxon>Parmales</taxon>
        <taxon>Triparmaceae</taxon>
        <taxon>Triparma</taxon>
    </lineage>
</organism>
<feature type="compositionally biased region" description="Low complexity" evidence="1">
    <location>
        <begin position="291"/>
        <end position="309"/>
    </location>
</feature>
<feature type="compositionally biased region" description="Gly residues" evidence="1">
    <location>
        <begin position="378"/>
        <end position="388"/>
    </location>
</feature>
<dbReference type="InterPro" id="IPR036871">
    <property type="entry name" value="PX_dom_sf"/>
</dbReference>
<dbReference type="Gene3D" id="3.30.1520.10">
    <property type="entry name" value="Phox-like domain"/>
    <property type="match status" value="1"/>
</dbReference>
<dbReference type="GO" id="GO:0035091">
    <property type="term" value="F:phosphatidylinositol binding"/>
    <property type="evidence" value="ECO:0007669"/>
    <property type="project" value="InterPro"/>
</dbReference>
<dbReference type="InterPro" id="IPR019309">
    <property type="entry name" value="WASHC3"/>
</dbReference>
<evidence type="ECO:0000259" key="2">
    <source>
        <dbReference type="PROSITE" id="PS50106"/>
    </source>
</evidence>
<dbReference type="Proteomes" id="UP001165085">
    <property type="component" value="Unassembled WGS sequence"/>
</dbReference>
<dbReference type="SUPFAM" id="SSF64268">
    <property type="entry name" value="PX domain"/>
    <property type="match status" value="1"/>
</dbReference>
<feature type="compositionally biased region" description="Low complexity" evidence="1">
    <location>
        <begin position="115"/>
        <end position="129"/>
    </location>
</feature>
<dbReference type="SUPFAM" id="SSF50156">
    <property type="entry name" value="PDZ domain-like"/>
    <property type="match status" value="1"/>
</dbReference>
<evidence type="ECO:0000259" key="3">
    <source>
        <dbReference type="PROSITE" id="PS50195"/>
    </source>
</evidence>
<protein>
    <recommendedName>
        <fullName evidence="6">PX domain-containing protein</fullName>
    </recommendedName>
</protein>
<dbReference type="CDD" id="cd06093">
    <property type="entry name" value="PX_domain"/>
    <property type="match status" value="1"/>
</dbReference>
<feature type="region of interest" description="Disordered" evidence="1">
    <location>
        <begin position="277"/>
        <end position="401"/>
    </location>
</feature>
<evidence type="ECO:0000256" key="1">
    <source>
        <dbReference type="SAM" id="MobiDB-lite"/>
    </source>
</evidence>
<dbReference type="PROSITE" id="PS50106">
    <property type="entry name" value="PDZ"/>
    <property type="match status" value="1"/>
</dbReference>
<dbReference type="Pfam" id="PF00787">
    <property type="entry name" value="PX"/>
    <property type="match status" value="1"/>
</dbReference>
<feature type="compositionally biased region" description="Gly residues" evidence="1">
    <location>
        <begin position="430"/>
        <end position="439"/>
    </location>
</feature>
<feature type="compositionally biased region" description="Polar residues" evidence="1">
    <location>
        <begin position="329"/>
        <end position="340"/>
    </location>
</feature>
<reference evidence="5" key="1">
    <citation type="journal article" date="2023" name="Commun. Biol.">
        <title>Genome analysis of Parmales, the sister group of diatoms, reveals the evolutionary specialization of diatoms from phago-mixotrophs to photoautotrophs.</title>
        <authorList>
            <person name="Ban H."/>
            <person name="Sato S."/>
            <person name="Yoshikawa S."/>
            <person name="Yamada K."/>
            <person name="Nakamura Y."/>
            <person name="Ichinomiya M."/>
            <person name="Sato N."/>
            <person name="Blanc-Mathieu R."/>
            <person name="Endo H."/>
            <person name="Kuwata A."/>
            <person name="Ogata H."/>
        </authorList>
    </citation>
    <scope>NUCLEOTIDE SEQUENCE [LARGE SCALE GENOMIC DNA]</scope>
    <source>
        <strain evidence="5">NIES 3701</strain>
    </source>
</reference>
<name>A0A9W7DWB6_9STRA</name>
<evidence type="ECO:0008006" key="6">
    <source>
        <dbReference type="Google" id="ProtNLM"/>
    </source>
</evidence>
<feature type="compositionally biased region" description="Pro residues" evidence="1">
    <location>
        <begin position="454"/>
        <end position="474"/>
    </location>
</feature>
<sequence length="493" mass="52108">MSARSTALGDEVLIDVGQQGPYGALLRAGPSGNAAVLVAWERLPNGKFGPIQRDGGVRLGDILVRLNNVELYQRRFEDVMTMLRNPGILNKRLTFVSKEKFMETTSRSAHANLMKSGTGSSKNSSSPSNAMTNSGVKQSKPFMSVVRRARINQDGPSPFAEYEVSCSLRVSSRKVETERVVRWSVWKRYSEFESLDKAIRADFGWQLEAKAKSFPSKNTFTFSKLSVDFVEKRRSELDAYWQAMLSVDRIADFSKSHHCSSDLRAFLEVARHVNGAASAEGGGEGGGEGGEQQQQQKRGSKTSAAANASARRRRGSARPSSMRVKSNRRGSNAGNSQSPTRGGEGGGIGAFAENDDDDDNEGSSSGGQQQQVEQPQQQGGGGGGGGGGGPPPEDLVPFLKMLKMGIPRPAVEMKMGMAGIDAGQLDKYVDGGGGGGGGGLPPPPKAQAAAAPPAARPKPAPAPAPAPSSAPRRPPIGGMSKGLLGDIAKNRID</sequence>
<dbReference type="InterPro" id="IPR001478">
    <property type="entry name" value="PDZ"/>
</dbReference>
<keyword evidence="5" id="KW-1185">Reference proteome</keyword>
<dbReference type="EMBL" id="BRXY01000046">
    <property type="protein sequence ID" value="GMH57422.1"/>
    <property type="molecule type" value="Genomic_DNA"/>
</dbReference>
<feature type="domain" description="PDZ" evidence="2">
    <location>
        <begin position="11"/>
        <end position="87"/>
    </location>
</feature>
<dbReference type="OrthoDB" id="3176171at2759"/>
<dbReference type="SMART" id="SM00312">
    <property type="entry name" value="PX"/>
    <property type="match status" value="1"/>
</dbReference>
<dbReference type="PANTHER" id="PTHR22775">
    <property type="entry name" value="SORTING NEXIN"/>
    <property type="match status" value="1"/>
</dbReference>
<dbReference type="PROSITE" id="PS50195">
    <property type="entry name" value="PX"/>
    <property type="match status" value="1"/>
</dbReference>
<evidence type="ECO:0000313" key="5">
    <source>
        <dbReference type="Proteomes" id="UP001165085"/>
    </source>
</evidence>
<feature type="domain" description="PX" evidence="3">
    <location>
        <begin position="140"/>
        <end position="273"/>
    </location>
</feature>
<accession>A0A9W7DWB6</accession>
<feature type="region of interest" description="Disordered" evidence="1">
    <location>
        <begin position="106"/>
        <end position="137"/>
    </location>
</feature>
<dbReference type="Pfam" id="PF10152">
    <property type="entry name" value="CCDC53"/>
    <property type="match status" value="1"/>
</dbReference>
<feature type="compositionally biased region" description="Gly residues" evidence="1">
    <location>
        <begin position="280"/>
        <end position="290"/>
    </location>
</feature>
<dbReference type="AlphaFoldDB" id="A0A9W7DWB6"/>
<comment type="caution">
    <text evidence="4">The sequence shown here is derived from an EMBL/GenBank/DDBJ whole genome shotgun (WGS) entry which is preliminary data.</text>
</comment>
<feature type="region of interest" description="Disordered" evidence="1">
    <location>
        <begin position="424"/>
        <end position="493"/>
    </location>
</feature>
<proteinExistence type="predicted"/>
<feature type="compositionally biased region" description="Low complexity" evidence="1">
    <location>
        <begin position="362"/>
        <end position="377"/>
    </location>
</feature>
<dbReference type="InterPro" id="IPR001683">
    <property type="entry name" value="PX_dom"/>
</dbReference>
<dbReference type="PANTHER" id="PTHR22775:SF3">
    <property type="entry name" value="SORTING NEXIN-13"/>
    <property type="match status" value="1"/>
</dbReference>
<dbReference type="InterPro" id="IPR036034">
    <property type="entry name" value="PDZ_sf"/>
</dbReference>
<gene>
    <name evidence="4" type="ORF">TrST_g9626</name>
</gene>
<evidence type="ECO:0000313" key="4">
    <source>
        <dbReference type="EMBL" id="GMH57422.1"/>
    </source>
</evidence>